<dbReference type="Pfam" id="PF22381">
    <property type="entry name" value="Staph_reg_Sar_Rot"/>
    <property type="match status" value="1"/>
</dbReference>
<protein>
    <recommendedName>
        <fullName evidence="7">HTH-type transcriptional regulator SarZ</fullName>
    </recommendedName>
    <alternativeName>
        <fullName evidence="8">Staphylococcal accessory regulator Z</fullName>
    </alternativeName>
</protein>
<dbReference type="InterPro" id="IPR000835">
    <property type="entry name" value="HTH_MarR-typ"/>
</dbReference>
<dbReference type="GO" id="GO:0005737">
    <property type="term" value="C:cytoplasm"/>
    <property type="evidence" value="ECO:0007669"/>
    <property type="project" value="UniProtKB-SubCell"/>
</dbReference>
<dbReference type="GO" id="GO:0003700">
    <property type="term" value="F:DNA-binding transcription factor activity"/>
    <property type="evidence" value="ECO:0007669"/>
    <property type="project" value="InterPro"/>
</dbReference>
<evidence type="ECO:0000256" key="1">
    <source>
        <dbReference type="ARBA" id="ARBA00004496"/>
    </source>
</evidence>
<dbReference type="InterPro" id="IPR055166">
    <property type="entry name" value="Transc_reg_Sar_Rot_HTH"/>
</dbReference>
<dbReference type="InterPro" id="IPR036390">
    <property type="entry name" value="WH_DNA-bd_sf"/>
</dbReference>
<dbReference type="SUPFAM" id="SSF46785">
    <property type="entry name" value="Winged helix' DNA-binding domain"/>
    <property type="match status" value="1"/>
</dbReference>
<keyword evidence="5" id="KW-0804">Transcription</keyword>
<evidence type="ECO:0000256" key="2">
    <source>
        <dbReference type="ARBA" id="ARBA00022490"/>
    </source>
</evidence>
<evidence type="ECO:0000256" key="7">
    <source>
        <dbReference type="ARBA" id="ARBA00047188"/>
    </source>
</evidence>
<feature type="domain" description="HTH marR-type" evidence="9">
    <location>
        <begin position="25"/>
        <end position="155"/>
    </location>
</feature>
<evidence type="ECO:0000256" key="3">
    <source>
        <dbReference type="ARBA" id="ARBA00023015"/>
    </source>
</evidence>
<evidence type="ECO:0000256" key="5">
    <source>
        <dbReference type="ARBA" id="ARBA00023163"/>
    </source>
</evidence>
<name>A0A2W2FF60_9ACTN</name>
<dbReference type="FunFam" id="1.10.10.10:FF:000163">
    <property type="entry name" value="MarR family transcriptional regulator"/>
    <property type="match status" value="1"/>
</dbReference>
<dbReference type="PRINTS" id="PR00598">
    <property type="entry name" value="HTHMARR"/>
</dbReference>
<accession>A0A2W2FF60</accession>
<dbReference type="InterPro" id="IPR036388">
    <property type="entry name" value="WH-like_DNA-bd_sf"/>
</dbReference>
<dbReference type="PANTHER" id="PTHR42756:SF1">
    <property type="entry name" value="TRANSCRIPTIONAL REPRESSOR OF EMRAB OPERON"/>
    <property type="match status" value="1"/>
</dbReference>
<evidence type="ECO:0000313" key="11">
    <source>
        <dbReference type="Proteomes" id="UP000248544"/>
    </source>
</evidence>
<gene>
    <name evidence="10" type="ORF">C1I98_33510</name>
</gene>
<evidence type="ECO:0000256" key="8">
    <source>
        <dbReference type="ARBA" id="ARBA00047207"/>
    </source>
</evidence>
<dbReference type="Proteomes" id="UP000248544">
    <property type="component" value="Unassembled WGS sequence"/>
</dbReference>
<evidence type="ECO:0000313" key="10">
    <source>
        <dbReference type="EMBL" id="PZG27225.1"/>
    </source>
</evidence>
<dbReference type="RefSeq" id="WP_111171361.1">
    <property type="nucleotide sequence ID" value="NZ_POUA01000420.1"/>
</dbReference>
<comment type="caution">
    <text evidence="10">The sequence shown here is derived from an EMBL/GenBank/DDBJ whole genome shotgun (WGS) entry which is preliminary data.</text>
</comment>
<dbReference type="PROSITE" id="PS50995">
    <property type="entry name" value="HTH_MARR_2"/>
    <property type="match status" value="1"/>
</dbReference>
<sequence length="165" mass="18178">MTSIDTTPAASPPPLDGQEELRRLDEFVCFTLYSAQRAVMSAYRPMLDKVGLTYPQYLVLVALHENGPSLVKGLGAKLHLDYGTLTPLLKRLEAAGLVTRRRRSDDERLVEVSLTDEGVALRFQANEIVPSLDFTLGLTDAELDQVKTLLRRMIANVAAYTGTTA</sequence>
<dbReference type="PANTHER" id="PTHR42756">
    <property type="entry name" value="TRANSCRIPTIONAL REGULATOR, MARR"/>
    <property type="match status" value="1"/>
</dbReference>
<evidence type="ECO:0000259" key="9">
    <source>
        <dbReference type="PROSITE" id="PS50995"/>
    </source>
</evidence>
<evidence type="ECO:0000256" key="6">
    <source>
        <dbReference type="ARBA" id="ARBA00046337"/>
    </source>
</evidence>
<keyword evidence="11" id="KW-1185">Reference proteome</keyword>
<comment type="similarity">
    <text evidence="6">Belongs to the SarZ family.</text>
</comment>
<keyword evidence="4" id="KW-0238">DNA-binding</keyword>
<dbReference type="Gene3D" id="1.10.10.10">
    <property type="entry name" value="Winged helix-like DNA-binding domain superfamily/Winged helix DNA-binding domain"/>
    <property type="match status" value="1"/>
</dbReference>
<evidence type="ECO:0000256" key="4">
    <source>
        <dbReference type="ARBA" id="ARBA00023125"/>
    </source>
</evidence>
<dbReference type="GO" id="GO:0003677">
    <property type="term" value="F:DNA binding"/>
    <property type="evidence" value="ECO:0007669"/>
    <property type="project" value="UniProtKB-KW"/>
</dbReference>
<comment type="subcellular location">
    <subcellularLocation>
        <location evidence="1">Cytoplasm</location>
    </subcellularLocation>
</comment>
<proteinExistence type="inferred from homology"/>
<dbReference type="EMBL" id="POUA01000420">
    <property type="protein sequence ID" value="PZG27225.1"/>
    <property type="molecule type" value="Genomic_DNA"/>
</dbReference>
<dbReference type="SMART" id="SM00347">
    <property type="entry name" value="HTH_MARR"/>
    <property type="match status" value="1"/>
</dbReference>
<keyword evidence="2" id="KW-0963">Cytoplasm</keyword>
<keyword evidence="3" id="KW-0805">Transcription regulation</keyword>
<reference evidence="10 11" key="1">
    <citation type="submission" date="2018-01" db="EMBL/GenBank/DDBJ databases">
        <title>Draft genome sequence of Sphaerisporangium sp. 7K107.</title>
        <authorList>
            <person name="Sahin N."/>
            <person name="Saygin H."/>
            <person name="Ay H."/>
        </authorList>
    </citation>
    <scope>NUCLEOTIDE SEQUENCE [LARGE SCALE GENOMIC DNA]</scope>
    <source>
        <strain evidence="10 11">7K107</strain>
    </source>
</reference>
<dbReference type="AlphaFoldDB" id="A0A2W2FF60"/>
<organism evidence="10 11">
    <name type="scientific">Spongiactinospora gelatinilytica</name>
    <dbReference type="NCBI Taxonomy" id="2666298"/>
    <lineage>
        <taxon>Bacteria</taxon>
        <taxon>Bacillati</taxon>
        <taxon>Actinomycetota</taxon>
        <taxon>Actinomycetes</taxon>
        <taxon>Streptosporangiales</taxon>
        <taxon>Streptosporangiaceae</taxon>
        <taxon>Spongiactinospora</taxon>
    </lineage>
</organism>